<dbReference type="AlphaFoldDB" id="A0A8R7R4L6"/>
<sequence length="191" mass="21423">MPSLPDEKKKFVPFVSSPPFASASSMERSDLIPVNSPTHPVKPTEQEFFTRTIDEVTSPQTPKDFNIFSKRPEQVHLISPIERRENVDMDDVLSAAQTAAELAKQAASAARAAANLVKLCIADLKKNTRVYESHSDGSQEESHHQTEVTQKLVFDHQDSFSNDFEDYAPSHVPERSEDDPFSYPNMFSSKP</sequence>
<evidence type="ECO:0000256" key="1">
    <source>
        <dbReference type="SAM" id="MobiDB-lite"/>
    </source>
</evidence>
<protein>
    <submittedName>
        <fullName evidence="2">Uncharacterized protein</fullName>
    </submittedName>
</protein>
<accession>A0A8R7R4L6</accession>
<name>A0A8R7R4L6_TRIUA</name>
<reference evidence="2" key="3">
    <citation type="submission" date="2022-06" db="UniProtKB">
        <authorList>
            <consortium name="EnsemblPlants"/>
        </authorList>
    </citation>
    <scope>IDENTIFICATION</scope>
</reference>
<dbReference type="Proteomes" id="UP000015106">
    <property type="component" value="Chromosome 7"/>
</dbReference>
<feature type="region of interest" description="Disordered" evidence="1">
    <location>
        <begin position="21"/>
        <end position="42"/>
    </location>
</feature>
<dbReference type="Gramene" id="TuG1812G0700003120.01.T01">
    <property type="protein sequence ID" value="TuG1812G0700003120.01.T01.cds391678"/>
    <property type="gene ID" value="TuG1812G0700003120.01"/>
</dbReference>
<evidence type="ECO:0000313" key="2">
    <source>
        <dbReference type="EnsemblPlants" id="TuG1812G0700003120.01.T01.cds391678"/>
    </source>
</evidence>
<reference evidence="3" key="1">
    <citation type="journal article" date="2013" name="Nature">
        <title>Draft genome of the wheat A-genome progenitor Triticum urartu.</title>
        <authorList>
            <person name="Ling H.Q."/>
            <person name="Zhao S."/>
            <person name="Liu D."/>
            <person name="Wang J."/>
            <person name="Sun H."/>
            <person name="Zhang C."/>
            <person name="Fan H."/>
            <person name="Li D."/>
            <person name="Dong L."/>
            <person name="Tao Y."/>
            <person name="Gao C."/>
            <person name="Wu H."/>
            <person name="Li Y."/>
            <person name="Cui Y."/>
            <person name="Guo X."/>
            <person name="Zheng S."/>
            <person name="Wang B."/>
            <person name="Yu K."/>
            <person name="Liang Q."/>
            <person name="Yang W."/>
            <person name="Lou X."/>
            <person name="Chen J."/>
            <person name="Feng M."/>
            <person name="Jian J."/>
            <person name="Zhang X."/>
            <person name="Luo G."/>
            <person name="Jiang Y."/>
            <person name="Liu J."/>
            <person name="Wang Z."/>
            <person name="Sha Y."/>
            <person name="Zhang B."/>
            <person name="Wu H."/>
            <person name="Tang D."/>
            <person name="Shen Q."/>
            <person name="Xue P."/>
            <person name="Zou S."/>
            <person name="Wang X."/>
            <person name="Liu X."/>
            <person name="Wang F."/>
            <person name="Yang Y."/>
            <person name="An X."/>
            <person name="Dong Z."/>
            <person name="Zhang K."/>
            <person name="Zhang X."/>
            <person name="Luo M.C."/>
            <person name="Dvorak J."/>
            <person name="Tong Y."/>
            <person name="Wang J."/>
            <person name="Yang H."/>
            <person name="Li Z."/>
            <person name="Wang D."/>
            <person name="Zhang A."/>
            <person name="Wang J."/>
        </authorList>
    </citation>
    <scope>NUCLEOTIDE SEQUENCE</scope>
    <source>
        <strain evidence="3">cv. G1812</strain>
    </source>
</reference>
<feature type="compositionally biased region" description="Basic and acidic residues" evidence="1">
    <location>
        <begin position="132"/>
        <end position="146"/>
    </location>
</feature>
<keyword evidence="3" id="KW-1185">Reference proteome</keyword>
<proteinExistence type="predicted"/>
<organism evidence="2 3">
    <name type="scientific">Triticum urartu</name>
    <name type="common">Red wild einkorn</name>
    <name type="synonym">Crithodium urartu</name>
    <dbReference type="NCBI Taxonomy" id="4572"/>
    <lineage>
        <taxon>Eukaryota</taxon>
        <taxon>Viridiplantae</taxon>
        <taxon>Streptophyta</taxon>
        <taxon>Embryophyta</taxon>
        <taxon>Tracheophyta</taxon>
        <taxon>Spermatophyta</taxon>
        <taxon>Magnoliopsida</taxon>
        <taxon>Liliopsida</taxon>
        <taxon>Poales</taxon>
        <taxon>Poaceae</taxon>
        <taxon>BOP clade</taxon>
        <taxon>Pooideae</taxon>
        <taxon>Triticodae</taxon>
        <taxon>Triticeae</taxon>
        <taxon>Triticinae</taxon>
        <taxon>Triticum</taxon>
    </lineage>
</organism>
<reference evidence="2" key="2">
    <citation type="submission" date="2018-03" db="EMBL/GenBank/DDBJ databases">
        <title>The Triticum urartu genome reveals the dynamic nature of wheat genome evolution.</title>
        <authorList>
            <person name="Ling H."/>
            <person name="Ma B."/>
            <person name="Shi X."/>
            <person name="Liu H."/>
            <person name="Dong L."/>
            <person name="Sun H."/>
            <person name="Cao Y."/>
            <person name="Gao Q."/>
            <person name="Zheng S."/>
            <person name="Li Y."/>
            <person name="Yu Y."/>
            <person name="Du H."/>
            <person name="Qi M."/>
            <person name="Li Y."/>
            <person name="Yu H."/>
            <person name="Cui Y."/>
            <person name="Wang N."/>
            <person name="Chen C."/>
            <person name="Wu H."/>
            <person name="Zhao Y."/>
            <person name="Zhang J."/>
            <person name="Li Y."/>
            <person name="Zhou W."/>
            <person name="Zhang B."/>
            <person name="Hu W."/>
            <person name="Eijk M."/>
            <person name="Tang J."/>
            <person name="Witsenboer H."/>
            <person name="Zhao S."/>
            <person name="Li Z."/>
            <person name="Zhang A."/>
            <person name="Wang D."/>
            <person name="Liang C."/>
        </authorList>
    </citation>
    <scope>NUCLEOTIDE SEQUENCE [LARGE SCALE GENOMIC DNA]</scope>
    <source>
        <strain evidence="2">cv. G1812</strain>
    </source>
</reference>
<evidence type="ECO:0000313" key="3">
    <source>
        <dbReference type="Proteomes" id="UP000015106"/>
    </source>
</evidence>
<dbReference type="EnsemblPlants" id="TuG1812G0700003120.01.T01">
    <property type="protein sequence ID" value="TuG1812G0700003120.01.T01.cds391678"/>
    <property type="gene ID" value="TuG1812G0700003120.01"/>
</dbReference>
<feature type="region of interest" description="Disordered" evidence="1">
    <location>
        <begin position="132"/>
        <end position="191"/>
    </location>
</feature>